<dbReference type="Pfam" id="PF02653">
    <property type="entry name" value="BPD_transp_2"/>
    <property type="match status" value="1"/>
</dbReference>
<evidence type="ECO:0000256" key="3">
    <source>
        <dbReference type="ARBA" id="ARBA00022692"/>
    </source>
</evidence>
<keyword evidence="4 7" id="KW-1133">Transmembrane helix</keyword>
<feature type="transmembrane region" description="Helical" evidence="7">
    <location>
        <begin position="12"/>
        <end position="32"/>
    </location>
</feature>
<dbReference type="InterPro" id="IPR001851">
    <property type="entry name" value="ABC_transp_permease"/>
</dbReference>
<feature type="transmembrane region" description="Helical" evidence="7">
    <location>
        <begin position="98"/>
        <end position="117"/>
    </location>
</feature>
<dbReference type="CDD" id="cd06579">
    <property type="entry name" value="TM_PBP1_transp_AraH_like"/>
    <property type="match status" value="1"/>
</dbReference>
<evidence type="ECO:0000256" key="7">
    <source>
        <dbReference type="SAM" id="Phobius"/>
    </source>
</evidence>
<evidence type="ECO:0000256" key="6">
    <source>
        <dbReference type="SAM" id="MobiDB-lite"/>
    </source>
</evidence>
<name>A0ABV5XZU9_ARTRM</name>
<feature type="transmembrane region" description="Helical" evidence="7">
    <location>
        <begin position="268"/>
        <end position="287"/>
    </location>
</feature>
<evidence type="ECO:0000256" key="1">
    <source>
        <dbReference type="ARBA" id="ARBA00004651"/>
    </source>
</evidence>
<gene>
    <name evidence="8" type="ORF">ACFFP1_12285</name>
</gene>
<accession>A0ABV5XZU9</accession>
<protein>
    <submittedName>
        <fullName evidence="8">ABC transporter permease</fullName>
    </submittedName>
</protein>
<keyword evidence="2" id="KW-1003">Cell membrane</keyword>
<evidence type="ECO:0000256" key="4">
    <source>
        <dbReference type="ARBA" id="ARBA00022989"/>
    </source>
</evidence>
<keyword evidence="9" id="KW-1185">Reference proteome</keyword>
<sequence length="363" mass="38523">MKVTGRKFSPGLDRFSGLYLWGLFIVLFSFMAPRTFPTMNTVHLLASTEAIAAIVALALLVPMVTGQFDLSIGAIANFSGILAVIVQTNGLLDPVGAILLGTAVGTVIGMLNGLIVVKLKIDSFIATLAMGSILEAFLVIVTNNREPLPIDNEFFTGLTQTSIFGFQMVFFYMIIIALIVWWLLERTPAGRYMRATGFDREAARLSGVQVDKWSFLSLTISGTICGFAGVLFVSLTGPSLGFGPSLLLPAFAAVFLGSTQLVPGRHNVWGTVLAIFVLATGVQGLQLVSGAQWVASMFNGVALIAAVGLAVVRRKKLSRPKKEKSKGKSEGSGSLLASTQTRGTQGSPSGHHAGQGSEKRVEV</sequence>
<dbReference type="EMBL" id="JBHMBC010000018">
    <property type="protein sequence ID" value="MFB9820271.1"/>
    <property type="molecule type" value="Genomic_DNA"/>
</dbReference>
<reference evidence="8 9" key="1">
    <citation type="submission" date="2024-09" db="EMBL/GenBank/DDBJ databases">
        <authorList>
            <person name="Sun Q."/>
            <person name="Mori K."/>
        </authorList>
    </citation>
    <scope>NUCLEOTIDE SEQUENCE [LARGE SCALE GENOMIC DNA]</scope>
    <source>
        <strain evidence="8 9">JCM 1334</strain>
    </source>
</reference>
<keyword evidence="5 7" id="KW-0472">Membrane</keyword>
<comment type="subcellular location">
    <subcellularLocation>
        <location evidence="1">Cell membrane</location>
        <topology evidence="1">Multi-pass membrane protein</topology>
    </subcellularLocation>
</comment>
<feature type="transmembrane region" description="Helical" evidence="7">
    <location>
        <begin position="44"/>
        <end position="61"/>
    </location>
</feature>
<keyword evidence="3 7" id="KW-0812">Transmembrane</keyword>
<proteinExistence type="predicted"/>
<dbReference type="Proteomes" id="UP001589702">
    <property type="component" value="Unassembled WGS sequence"/>
</dbReference>
<feature type="transmembrane region" description="Helical" evidence="7">
    <location>
        <begin position="163"/>
        <end position="184"/>
    </location>
</feature>
<evidence type="ECO:0000313" key="9">
    <source>
        <dbReference type="Proteomes" id="UP001589702"/>
    </source>
</evidence>
<evidence type="ECO:0000256" key="2">
    <source>
        <dbReference type="ARBA" id="ARBA00022475"/>
    </source>
</evidence>
<feature type="compositionally biased region" description="Polar residues" evidence="6">
    <location>
        <begin position="337"/>
        <end position="348"/>
    </location>
</feature>
<dbReference type="PANTHER" id="PTHR32196">
    <property type="entry name" value="ABC TRANSPORTER PERMEASE PROTEIN YPHD-RELATED-RELATED"/>
    <property type="match status" value="1"/>
</dbReference>
<feature type="region of interest" description="Disordered" evidence="6">
    <location>
        <begin position="317"/>
        <end position="363"/>
    </location>
</feature>
<evidence type="ECO:0000313" key="8">
    <source>
        <dbReference type="EMBL" id="MFB9820271.1"/>
    </source>
</evidence>
<evidence type="ECO:0000256" key="5">
    <source>
        <dbReference type="ARBA" id="ARBA00023136"/>
    </source>
</evidence>
<feature type="transmembrane region" description="Helical" evidence="7">
    <location>
        <begin position="124"/>
        <end position="143"/>
    </location>
</feature>
<feature type="transmembrane region" description="Helical" evidence="7">
    <location>
        <begin position="213"/>
        <end position="233"/>
    </location>
</feature>
<feature type="transmembrane region" description="Helical" evidence="7">
    <location>
        <begin position="239"/>
        <end position="256"/>
    </location>
</feature>
<dbReference type="RefSeq" id="WP_344788045.1">
    <property type="nucleotide sequence ID" value="NZ_BAAAWN010000001.1"/>
</dbReference>
<organism evidence="8 9">
    <name type="scientific">Arthrobacter ramosus</name>
    <dbReference type="NCBI Taxonomy" id="1672"/>
    <lineage>
        <taxon>Bacteria</taxon>
        <taxon>Bacillati</taxon>
        <taxon>Actinomycetota</taxon>
        <taxon>Actinomycetes</taxon>
        <taxon>Micrococcales</taxon>
        <taxon>Micrococcaceae</taxon>
        <taxon>Arthrobacter</taxon>
    </lineage>
</organism>
<comment type="caution">
    <text evidence="8">The sequence shown here is derived from an EMBL/GenBank/DDBJ whole genome shotgun (WGS) entry which is preliminary data.</text>
</comment>
<feature type="transmembrane region" description="Helical" evidence="7">
    <location>
        <begin position="293"/>
        <end position="312"/>
    </location>
</feature>